<reference evidence="2 3" key="1">
    <citation type="submission" date="2012-11" db="EMBL/GenBank/DDBJ databases">
        <title>FINISHED of Natronococcus occultus SP4, DSM 3396.</title>
        <authorList>
            <consortium name="DOE Joint Genome Institute"/>
            <person name="Eisen J."/>
            <person name="Huntemann M."/>
            <person name="Wei C.-L."/>
            <person name="Han J."/>
            <person name="Detter J.C."/>
            <person name="Han C."/>
            <person name="Tapia R."/>
            <person name="Chen A."/>
            <person name="Kyrpides N."/>
            <person name="Mavromatis K."/>
            <person name="Markowitz V."/>
            <person name="Szeto E."/>
            <person name="Ivanova N."/>
            <person name="Mikhailova N."/>
            <person name="Ovchinnikova G."/>
            <person name="Pagani I."/>
            <person name="Pati A."/>
            <person name="Goodwin L."/>
            <person name="Nordberg H.P."/>
            <person name="Cantor M.N."/>
            <person name="Hua S.X."/>
            <person name="Woyke T."/>
            <person name="Eisen J."/>
            <person name="Klenk H.-P."/>
            <person name="Klenk H.-P."/>
        </authorList>
    </citation>
    <scope>NUCLEOTIDE SEQUENCE [LARGE SCALE GENOMIC DNA]</scope>
    <source>
        <strain evidence="2 3">SP4</strain>
        <plasmid evidence="3">Plasmid 2</plasmid>
    </source>
</reference>
<dbReference type="AlphaFoldDB" id="L0K5P8"/>
<feature type="compositionally biased region" description="Basic and acidic residues" evidence="1">
    <location>
        <begin position="1"/>
        <end position="35"/>
    </location>
</feature>
<gene>
    <name evidence="2" type="ORF">Natoc_4137</name>
</gene>
<name>L0K5P8_9EURY</name>
<sequence length="164" mass="18823">MTHEITRPERKAGPLTRDDRERVSSRADESSDSTRRTLTQVTEAVDTLQTVLGVHRKVTVYEFVAALDDRSLAVLDYCWYDEHASIPELTALVDAETNMATLTVRRERLNRSTREIRNQPTLEFETRDVDSRTGWGITFERWFTGDPPRQTDVASLHETEVTIA</sequence>
<dbReference type="HOGENOM" id="CLU_1615355_0_0_2"/>
<dbReference type="Proteomes" id="UP000010878">
    <property type="component" value="Plasmid 2"/>
</dbReference>
<proteinExistence type="predicted"/>
<keyword evidence="3" id="KW-1185">Reference proteome</keyword>
<evidence type="ECO:0000313" key="2">
    <source>
        <dbReference type="EMBL" id="AGB39845.1"/>
    </source>
</evidence>
<keyword evidence="2" id="KW-0614">Plasmid</keyword>
<dbReference type="KEGG" id="nou:Natoc_4137"/>
<evidence type="ECO:0000256" key="1">
    <source>
        <dbReference type="SAM" id="MobiDB-lite"/>
    </source>
</evidence>
<feature type="region of interest" description="Disordered" evidence="1">
    <location>
        <begin position="1"/>
        <end position="36"/>
    </location>
</feature>
<dbReference type="OrthoDB" id="380921at2157"/>
<protein>
    <submittedName>
        <fullName evidence="2">Uncharacterized protein</fullName>
    </submittedName>
</protein>
<geneLocation type="plasmid" evidence="2">
    <name>2</name>
</geneLocation>
<dbReference type="EMBL" id="CP003931">
    <property type="protein sequence ID" value="AGB39845.1"/>
    <property type="molecule type" value="Genomic_DNA"/>
</dbReference>
<accession>L0K5P8</accession>
<organism evidence="2 3">
    <name type="scientific">Natronococcus occultus SP4</name>
    <dbReference type="NCBI Taxonomy" id="694430"/>
    <lineage>
        <taxon>Archaea</taxon>
        <taxon>Methanobacteriati</taxon>
        <taxon>Methanobacteriota</taxon>
        <taxon>Stenosarchaea group</taxon>
        <taxon>Halobacteria</taxon>
        <taxon>Halobacteriales</taxon>
        <taxon>Natrialbaceae</taxon>
        <taxon>Natronococcus</taxon>
    </lineage>
</organism>
<evidence type="ECO:0000313" key="3">
    <source>
        <dbReference type="Proteomes" id="UP000010878"/>
    </source>
</evidence>